<proteinExistence type="inferred from homology"/>
<dbReference type="InterPro" id="IPR050188">
    <property type="entry name" value="RluA_PseudoU_synthase"/>
</dbReference>
<comment type="similarity">
    <text evidence="2 5">Belongs to the pseudouridine synthase RluA family.</text>
</comment>
<sequence>MNKLKLKYLIENEQLLREFLLENNISRKTLTRIKFDNDGSIKVNGKEENVRYILKKNDIVEITLPSEEFSENVRFFEDKLDIIYEDEYLLIVNKPADLPSIPSRNNEDSSLLEIVNGYFKKNHYNTIPHIVTRLDKNTTGLVLIAKHRHIHALFSKEEIDKFYLALVVGEVEDGIIEANIKRASDSIITRCVADDGDYAKTQVWSEKYNSKNNISLIKLKLFTGRTHQIRVHMSFSGNPLLGDELYGGDKQVIDRQALHCYNLKFKHPITRKNIDVVAQLPEDMNNIVGNLVEL</sequence>
<keyword evidence="4" id="KW-0694">RNA-binding</keyword>
<dbReference type="InterPro" id="IPR006225">
    <property type="entry name" value="PsdUridine_synth_RluC/D"/>
</dbReference>
<dbReference type="STRING" id="84135.GCA_001052115_01468"/>
<dbReference type="CDD" id="cd02869">
    <property type="entry name" value="PseudoU_synth_RluA_like"/>
    <property type="match status" value="1"/>
</dbReference>
<dbReference type="Gene3D" id="3.30.2350.10">
    <property type="entry name" value="Pseudouridine synthase"/>
    <property type="match status" value="1"/>
</dbReference>
<comment type="caution">
    <text evidence="7">The sequence shown here is derived from an EMBL/GenBank/DDBJ whole genome shotgun (WGS) entry which is preliminary data.</text>
</comment>
<dbReference type="SUPFAM" id="SSF55120">
    <property type="entry name" value="Pseudouridine synthase"/>
    <property type="match status" value="1"/>
</dbReference>
<evidence type="ECO:0000256" key="3">
    <source>
        <dbReference type="PIRSR" id="PIRSR606225-1"/>
    </source>
</evidence>
<dbReference type="PANTHER" id="PTHR21600">
    <property type="entry name" value="MITOCHONDRIAL RNA PSEUDOURIDINE SYNTHASE"/>
    <property type="match status" value="1"/>
</dbReference>
<dbReference type="InterPro" id="IPR006145">
    <property type="entry name" value="PsdUridine_synth_RsuA/RluA"/>
</dbReference>
<evidence type="ECO:0000256" key="2">
    <source>
        <dbReference type="ARBA" id="ARBA00010876"/>
    </source>
</evidence>
<dbReference type="GO" id="GO:0000455">
    <property type="term" value="P:enzyme-directed rRNA pseudouridine synthesis"/>
    <property type="evidence" value="ECO:0007669"/>
    <property type="project" value="TreeGrafter"/>
</dbReference>
<dbReference type="GO" id="GO:0003723">
    <property type="term" value="F:RNA binding"/>
    <property type="evidence" value="ECO:0007669"/>
    <property type="project" value="UniProtKB-KW"/>
</dbReference>
<dbReference type="Pfam" id="PF00849">
    <property type="entry name" value="PseudoU_synth_2"/>
    <property type="match status" value="1"/>
</dbReference>
<dbReference type="EMBL" id="PNGT01000002">
    <property type="protein sequence ID" value="PMC52709.1"/>
    <property type="molecule type" value="Genomic_DNA"/>
</dbReference>
<feature type="active site" evidence="3">
    <location>
        <position position="135"/>
    </location>
</feature>
<comment type="function">
    <text evidence="5">Responsible for synthesis of pseudouridine from uracil.</text>
</comment>
<feature type="domain" description="Pseudouridine synthase RsuA/RluA-like" evidence="6">
    <location>
        <begin position="88"/>
        <end position="234"/>
    </location>
</feature>
<dbReference type="EC" id="5.4.99.-" evidence="5"/>
<dbReference type="GO" id="GO:0140098">
    <property type="term" value="F:catalytic activity, acting on RNA"/>
    <property type="evidence" value="ECO:0007669"/>
    <property type="project" value="UniProtKB-ARBA"/>
</dbReference>
<dbReference type="PANTHER" id="PTHR21600:SF35">
    <property type="entry name" value="PSEUDOURIDINE SYNTHASE"/>
    <property type="match status" value="1"/>
</dbReference>
<dbReference type="Proteomes" id="UP000235670">
    <property type="component" value="Unassembled WGS sequence"/>
</dbReference>
<dbReference type="InterPro" id="IPR006224">
    <property type="entry name" value="PsdUridine_synth_RluA-like_CS"/>
</dbReference>
<gene>
    <name evidence="7" type="ORF">CJ218_02130</name>
</gene>
<dbReference type="OrthoDB" id="9807829at2"/>
<dbReference type="InterPro" id="IPR020103">
    <property type="entry name" value="PsdUridine_synth_cat_dom_sf"/>
</dbReference>
<reference evidence="7 8" key="1">
    <citation type="submission" date="2017-09" db="EMBL/GenBank/DDBJ databases">
        <title>Bacterial strain isolated from the female urinary microbiota.</title>
        <authorList>
            <person name="Thomas-White K."/>
            <person name="Kumar N."/>
            <person name="Forster S."/>
            <person name="Putonti C."/>
            <person name="Lawley T."/>
            <person name="Wolfe A.J."/>
        </authorList>
    </citation>
    <scope>NUCLEOTIDE SEQUENCE [LARGE SCALE GENOMIC DNA]</scope>
    <source>
        <strain evidence="7 8">UMB0186</strain>
    </source>
</reference>
<comment type="catalytic activity">
    <reaction evidence="1 5">
        <text>a uridine in RNA = a pseudouridine in RNA</text>
        <dbReference type="Rhea" id="RHEA:48348"/>
        <dbReference type="Rhea" id="RHEA-COMP:12068"/>
        <dbReference type="Rhea" id="RHEA-COMP:12069"/>
        <dbReference type="ChEBI" id="CHEBI:65314"/>
        <dbReference type="ChEBI" id="CHEBI:65315"/>
    </reaction>
</comment>
<dbReference type="RefSeq" id="WP_102189460.1">
    <property type="nucleotide sequence ID" value="NZ_PNGT01000002.1"/>
</dbReference>
<dbReference type="NCBIfam" id="TIGR00005">
    <property type="entry name" value="rluA_subfam"/>
    <property type="match status" value="1"/>
</dbReference>
<dbReference type="PROSITE" id="PS01129">
    <property type="entry name" value="PSI_RLU"/>
    <property type="match status" value="1"/>
</dbReference>
<dbReference type="PROSITE" id="PS50889">
    <property type="entry name" value="S4"/>
    <property type="match status" value="1"/>
</dbReference>
<name>A0A2N6SFS2_9BACL</name>
<accession>A0A2N6SFS2</accession>
<evidence type="ECO:0000313" key="7">
    <source>
        <dbReference type="EMBL" id="PMC52709.1"/>
    </source>
</evidence>
<evidence type="ECO:0000256" key="1">
    <source>
        <dbReference type="ARBA" id="ARBA00000073"/>
    </source>
</evidence>
<keyword evidence="5" id="KW-0413">Isomerase</keyword>
<evidence type="ECO:0000259" key="6">
    <source>
        <dbReference type="Pfam" id="PF00849"/>
    </source>
</evidence>
<evidence type="ECO:0000256" key="4">
    <source>
        <dbReference type="PROSITE-ProRule" id="PRU00182"/>
    </source>
</evidence>
<organism evidence="7 8">
    <name type="scientific">Gemella sanguinis</name>
    <dbReference type="NCBI Taxonomy" id="84135"/>
    <lineage>
        <taxon>Bacteria</taxon>
        <taxon>Bacillati</taxon>
        <taxon>Bacillota</taxon>
        <taxon>Bacilli</taxon>
        <taxon>Bacillales</taxon>
        <taxon>Gemellaceae</taxon>
        <taxon>Gemella</taxon>
    </lineage>
</organism>
<dbReference type="AlphaFoldDB" id="A0A2N6SFS2"/>
<evidence type="ECO:0000256" key="5">
    <source>
        <dbReference type="RuleBase" id="RU362028"/>
    </source>
</evidence>
<dbReference type="GO" id="GO:0009982">
    <property type="term" value="F:pseudouridine synthase activity"/>
    <property type="evidence" value="ECO:0007669"/>
    <property type="project" value="InterPro"/>
</dbReference>
<evidence type="ECO:0000313" key="8">
    <source>
        <dbReference type="Proteomes" id="UP000235670"/>
    </source>
</evidence>
<protein>
    <recommendedName>
        <fullName evidence="5">Pseudouridine synthase</fullName>
        <ecNumber evidence="5">5.4.99.-</ecNumber>
    </recommendedName>
</protein>